<dbReference type="Proteomes" id="UP000009138">
    <property type="component" value="Unassembled WGS sequence"/>
</dbReference>
<keyword evidence="2" id="KW-1185">Reference proteome</keyword>
<dbReference type="AlphaFoldDB" id="I1C2A8"/>
<dbReference type="RefSeq" id="XP_067517984.1">
    <property type="nucleotide sequence ID" value="XM_067661883.1"/>
</dbReference>
<accession>I1C2A8</accession>
<dbReference type="InParanoid" id="I1C2A8"/>
<dbReference type="VEuPathDB" id="FungiDB:RO3G_07293"/>
<evidence type="ECO:0000313" key="1">
    <source>
        <dbReference type="EMBL" id="EIE82588.1"/>
    </source>
</evidence>
<name>I1C2A8_RHIO9</name>
<organism evidence="1 2">
    <name type="scientific">Rhizopus delemar (strain RA 99-880 / ATCC MYA-4621 / FGSC 9543 / NRRL 43880)</name>
    <name type="common">Mucormycosis agent</name>
    <name type="synonym">Rhizopus arrhizus var. delemar</name>
    <dbReference type="NCBI Taxonomy" id="246409"/>
    <lineage>
        <taxon>Eukaryota</taxon>
        <taxon>Fungi</taxon>
        <taxon>Fungi incertae sedis</taxon>
        <taxon>Mucoromycota</taxon>
        <taxon>Mucoromycotina</taxon>
        <taxon>Mucoromycetes</taxon>
        <taxon>Mucorales</taxon>
        <taxon>Mucorineae</taxon>
        <taxon>Rhizopodaceae</taxon>
        <taxon>Rhizopus</taxon>
    </lineage>
</organism>
<gene>
    <name evidence="1" type="ORF">RO3G_07293</name>
</gene>
<dbReference type="EMBL" id="CH476736">
    <property type="protein sequence ID" value="EIE82588.1"/>
    <property type="molecule type" value="Genomic_DNA"/>
</dbReference>
<proteinExistence type="predicted"/>
<protein>
    <submittedName>
        <fullName evidence="1">Uncharacterized protein</fullName>
    </submittedName>
</protein>
<reference evidence="1 2" key="1">
    <citation type="journal article" date="2009" name="PLoS Genet.">
        <title>Genomic analysis of the basal lineage fungus Rhizopus oryzae reveals a whole-genome duplication.</title>
        <authorList>
            <person name="Ma L.-J."/>
            <person name="Ibrahim A.S."/>
            <person name="Skory C."/>
            <person name="Grabherr M.G."/>
            <person name="Burger G."/>
            <person name="Butler M."/>
            <person name="Elias M."/>
            <person name="Idnurm A."/>
            <person name="Lang B.F."/>
            <person name="Sone T."/>
            <person name="Abe A."/>
            <person name="Calvo S.E."/>
            <person name="Corrochano L.M."/>
            <person name="Engels R."/>
            <person name="Fu J."/>
            <person name="Hansberg W."/>
            <person name="Kim J.-M."/>
            <person name="Kodira C.D."/>
            <person name="Koehrsen M.J."/>
            <person name="Liu B."/>
            <person name="Miranda-Saavedra D."/>
            <person name="O'Leary S."/>
            <person name="Ortiz-Castellanos L."/>
            <person name="Poulter R."/>
            <person name="Rodriguez-Romero J."/>
            <person name="Ruiz-Herrera J."/>
            <person name="Shen Y.-Q."/>
            <person name="Zeng Q."/>
            <person name="Galagan J."/>
            <person name="Birren B.W."/>
            <person name="Cuomo C.A."/>
            <person name="Wickes B.L."/>
        </authorList>
    </citation>
    <scope>NUCLEOTIDE SEQUENCE [LARGE SCALE GENOMIC DNA]</scope>
    <source>
        <strain evidence="2">RA 99-880 / ATCC MYA-4621 / FGSC 9543 / NRRL 43880</strain>
    </source>
</reference>
<sequence length="107" mass="12524">MIVLSQSTNTMSYLCDWHSLTSSYPEYFVNDTYNITSVVKDKQISFLDHPLYHLLQAECCLLKFSCTSCSITSEFSWVVIEKSEIGYLSSFIKKSELLLPFLFLYWY</sequence>
<evidence type="ECO:0000313" key="2">
    <source>
        <dbReference type="Proteomes" id="UP000009138"/>
    </source>
</evidence>
<dbReference type="GeneID" id="93614264"/>